<evidence type="ECO:0000313" key="2">
    <source>
        <dbReference type="Proteomes" id="UP000287394"/>
    </source>
</evidence>
<dbReference type="Proteomes" id="UP000287394">
    <property type="component" value="Chromosome"/>
</dbReference>
<dbReference type="AlphaFoldDB" id="A0A402CWP0"/>
<dbReference type="RefSeq" id="WP_119321757.1">
    <property type="nucleotide sequence ID" value="NZ_AP025739.1"/>
</dbReference>
<accession>A0A402CWP0</accession>
<gene>
    <name evidence="1" type="ORF">CCAX7_62680</name>
</gene>
<reference evidence="1 2" key="1">
    <citation type="journal article" date="2019" name="Int. J. Syst. Evol. Microbiol.">
        <title>Capsulimonas corticalis gen. nov., sp. nov., an aerobic capsulated bacterium, of a novel bacterial order, Capsulimonadales ord. nov., of the class Armatimonadia of the phylum Armatimonadetes.</title>
        <authorList>
            <person name="Li J."/>
            <person name="Kudo C."/>
            <person name="Tonouchi A."/>
        </authorList>
    </citation>
    <scope>NUCLEOTIDE SEQUENCE [LARGE SCALE GENOMIC DNA]</scope>
    <source>
        <strain evidence="1 2">AX-7</strain>
    </source>
</reference>
<dbReference type="KEGG" id="ccot:CCAX7_62680"/>
<name>A0A402CWP0_9BACT</name>
<dbReference type="EMBL" id="AP025739">
    <property type="protein sequence ID" value="BDI34217.1"/>
    <property type="molecule type" value="Genomic_DNA"/>
</dbReference>
<protein>
    <submittedName>
        <fullName evidence="1">Uncharacterized protein</fullName>
    </submittedName>
</protein>
<sequence length="88" mass="9745">MNDEEIAELIGLSLDEQLPEALRRTVDEYLAQHPDAARDTATLRDTVAKLRAAHTERPDPWFVERALKGLLRDNNSATGPGGYLAMGE</sequence>
<organism evidence="1 2">
    <name type="scientific">Capsulimonas corticalis</name>
    <dbReference type="NCBI Taxonomy" id="2219043"/>
    <lineage>
        <taxon>Bacteria</taxon>
        <taxon>Bacillati</taxon>
        <taxon>Armatimonadota</taxon>
        <taxon>Armatimonadia</taxon>
        <taxon>Capsulimonadales</taxon>
        <taxon>Capsulimonadaceae</taxon>
        <taxon>Capsulimonas</taxon>
    </lineage>
</organism>
<proteinExistence type="predicted"/>
<evidence type="ECO:0000313" key="1">
    <source>
        <dbReference type="EMBL" id="BDI34217.1"/>
    </source>
</evidence>
<dbReference type="OrthoDB" id="9152892at2"/>
<keyword evidence="2" id="KW-1185">Reference proteome</keyword>